<dbReference type="PANTHER" id="PTHR43677">
    <property type="entry name" value="SHORT-CHAIN DEHYDROGENASE/REDUCTASE"/>
    <property type="match status" value="1"/>
</dbReference>
<feature type="domain" description="Enoyl reductase (ER)" evidence="1">
    <location>
        <begin position="18"/>
        <end position="336"/>
    </location>
</feature>
<proteinExistence type="predicted"/>
<name>A0A2U1T222_9MICO</name>
<dbReference type="SUPFAM" id="SSF51735">
    <property type="entry name" value="NAD(P)-binding Rossmann-fold domains"/>
    <property type="match status" value="1"/>
</dbReference>
<dbReference type="SUPFAM" id="SSF50129">
    <property type="entry name" value="GroES-like"/>
    <property type="match status" value="1"/>
</dbReference>
<evidence type="ECO:0000313" key="3">
    <source>
        <dbReference type="Proteomes" id="UP000244978"/>
    </source>
</evidence>
<dbReference type="Gene3D" id="3.40.50.720">
    <property type="entry name" value="NAD(P)-binding Rossmann-like Domain"/>
    <property type="match status" value="1"/>
</dbReference>
<dbReference type="PANTHER" id="PTHR43677:SF1">
    <property type="entry name" value="ACRYLYL-COA REDUCTASE ACUI-RELATED"/>
    <property type="match status" value="1"/>
</dbReference>
<dbReference type="CDD" id="cd08288">
    <property type="entry name" value="MDR_yhdh"/>
    <property type="match status" value="1"/>
</dbReference>
<organism evidence="2 3">
    <name type="scientific">Homoserinimonas hongtaonis</name>
    <dbReference type="NCBI Taxonomy" id="2079791"/>
    <lineage>
        <taxon>Bacteria</taxon>
        <taxon>Bacillati</taxon>
        <taxon>Actinomycetota</taxon>
        <taxon>Actinomycetes</taxon>
        <taxon>Micrococcales</taxon>
        <taxon>Microbacteriaceae</taxon>
        <taxon>Homoserinimonas</taxon>
    </lineage>
</organism>
<dbReference type="Gene3D" id="3.90.180.10">
    <property type="entry name" value="Medium-chain alcohol dehydrogenases, catalytic domain"/>
    <property type="match status" value="1"/>
</dbReference>
<dbReference type="Proteomes" id="UP000244978">
    <property type="component" value="Unassembled WGS sequence"/>
</dbReference>
<keyword evidence="3" id="KW-1185">Reference proteome</keyword>
<reference evidence="3" key="1">
    <citation type="submission" date="2018-04" db="EMBL/GenBank/DDBJ databases">
        <authorList>
            <person name="Liu S."/>
            <person name="Wang Z."/>
            <person name="Li J."/>
        </authorList>
    </citation>
    <scope>NUCLEOTIDE SEQUENCE [LARGE SCALE GENOMIC DNA]</scope>
    <source>
        <strain evidence="3">S1194</strain>
    </source>
</reference>
<evidence type="ECO:0000313" key="2">
    <source>
        <dbReference type="EMBL" id="PWB97924.1"/>
    </source>
</evidence>
<comment type="caution">
    <text evidence="2">The sequence shown here is derived from an EMBL/GenBank/DDBJ whole genome shotgun (WGS) entry which is preliminary data.</text>
</comment>
<evidence type="ECO:0000259" key="1">
    <source>
        <dbReference type="SMART" id="SM00829"/>
    </source>
</evidence>
<dbReference type="InterPro" id="IPR011032">
    <property type="entry name" value="GroES-like_sf"/>
</dbReference>
<protein>
    <recommendedName>
        <fullName evidence="1">Enoyl reductase (ER) domain-containing protein</fullName>
    </recommendedName>
</protein>
<dbReference type="InterPro" id="IPR020843">
    <property type="entry name" value="ER"/>
</dbReference>
<dbReference type="EMBL" id="QEEX01000001">
    <property type="protein sequence ID" value="PWB97924.1"/>
    <property type="molecule type" value="Genomic_DNA"/>
</dbReference>
<dbReference type="InterPro" id="IPR051397">
    <property type="entry name" value="Zn-ADH-like_protein"/>
</dbReference>
<accession>A0A2U1T222</accession>
<dbReference type="Pfam" id="PF00107">
    <property type="entry name" value="ADH_zinc_N"/>
    <property type="match status" value="1"/>
</dbReference>
<dbReference type="SMART" id="SM00829">
    <property type="entry name" value="PKS_ER"/>
    <property type="match status" value="1"/>
</dbReference>
<sequence>MRALWTSQTDDAITTELTELDDSVLHDDERAPGDVIVDIEYSGINYKDGLAIMGRPGVIRNYPLIPGIDLVGTIASIDTSATDAADAEPRFAVGDPVIVTGWGVGESFHGGLAERARVKSEWLVPLPSTISAARAAAIGTAGFTAMLAVLALERSGALEAEGPVLVTGAAGGVGSIATLLLSRLGHSVTASTGRPEQSGYLRSLGASDVIDRSELSAAGRPLQKQRWAAAIDAVGGATLANVLAQTNYDGAVASCGLAQSADLPTTVMPFILRGVKLLGINSVLAPLPLRETAWARLARDLDLDALDSLTTTVPLEAAIDQAALILEGGVRGRTVVDVRA</sequence>
<dbReference type="AlphaFoldDB" id="A0A2U1T222"/>
<gene>
    <name evidence="2" type="ORF">DF220_08850</name>
</gene>
<dbReference type="Pfam" id="PF08240">
    <property type="entry name" value="ADH_N"/>
    <property type="match status" value="1"/>
</dbReference>
<dbReference type="NCBIfam" id="TIGR02823">
    <property type="entry name" value="oxido_YhdH"/>
    <property type="match status" value="1"/>
</dbReference>
<dbReference type="InterPro" id="IPR036291">
    <property type="entry name" value="NAD(P)-bd_dom_sf"/>
</dbReference>
<dbReference type="RefSeq" id="WP_108997755.1">
    <property type="nucleotide sequence ID" value="NZ_QEEX01000001.1"/>
</dbReference>
<dbReference type="InterPro" id="IPR013149">
    <property type="entry name" value="ADH-like_C"/>
</dbReference>
<dbReference type="InterPro" id="IPR013154">
    <property type="entry name" value="ADH-like_N"/>
</dbReference>
<dbReference type="GO" id="GO:0043957">
    <property type="term" value="F:acryloyl-CoA reductase (NADPH) activity"/>
    <property type="evidence" value="ECO:0007669"/>
    <property type="project" value="TreeGrafter"/>
</dbReference>
<dbReference type="InterPro" id="IPR014188">
    <property type="entry name" value="Acrylyl-CoA_reductase_AcuI"/>
</dbReference>